<evidence type="ECO:0000313" key="1">
    <source>
        <dbReference type="EMBL" id="SVE13727.1"/>
    </source>
</evidence>
<reference evidence="1" key="1">
    <citation type="submission" date="2018-05" db="EMBL/GenBank/DDBJ databases">
        <authorList>
            <person name="Lanie J.A."/>
            <person name="Ng W.-L."/>
            <person name="Kazmierczak K.M."/>
            <person name="Andrzejewski T.M."/>
            <person name="Davidsen T.M."/>
            <person name="Wayne K.J."/>
            <person name="Tettelin H."/>
            <person name="Glass J.I."/>
            <person name="Rusch D."/>
            <person name="Podicherti R."/>
            <person name="Tsui H.-C.T."/>
            <person name="Winkler M.E."/>
        </authorList>
    </citation>
    <scope>NUCLEOTIDE SEQUENCE</scope>
</reference>
<name>A0A383B0V8_9ZZZZ</name>
<sequence length="248" mass="27801">PLITRSTEGFLGKTETIIYIKQEINTPPRIQKINNQTSPFIVNVFDNSYDSLFAVVTDSLLCEVSCTREDSNFYFPSTYFGYPDSEFGSYENYENNSPFLWSSDYDSLLSTTDSLVTYFTAPNIEPLDNISANNIRDTLKFKLQATDPFGDFDTGLVTIIVHNKNQKPEISLNLEIINGIDFIAGYSNKFTVEGNQIILYELDASGVYIDTTIIGEITDIDNDLNFTVIPLGNDCNSGFENNYCVSGT</sequence>
<protein>
    <submittedName>
        <fullName evidence="1">Uncharacterized protein</fullName>
    </submittedName>
</protein>
<accession>A0A383B0V8</accession>
<proteinExistence type="predicted"/>
<gene>
    <name evidence="1" type="ORF">METZ01_LOCUS466581</name>
</gene>
<organism evidence="1">
    <name type="scientific">marine metagenome</name>
    <dbReference type="NCBI Taxonomy" id="408172"/>
    <lineage>
        <taxon>unclassified sequences</taxon>
        <taxon>metagenomes</taxon>
        <taxon>ecological metagenomes</taxon>
    </lineage>
</organism>
<dbReference type="AlphaFoldDB" id="A0A383B0V8"/>
<feature type="non-terminal residue" evidence="1">
    <location>
        <position position="1"/>
    </location>
</feature>
<dbReference type="EMBL" id="UINC01196634">
    <property type="protein sequence ID" value="SVE13727.1"/>
    <property type="molecule type" value="Genomic_DNA"/>
</dbReference>
<feature type="non-terminal residue" evidence="1">
    <location>
        <position position="248"/>
    </location>
</feature>